<name>A0ABW5MEA1_9BACT</name>
<dbReference type="EMBL" id="JBHULN010000052">
    <property type="protein sequence ID" value="MFD2574682.1"/>
    <property type="molecule type" value="Genomic_DNA"/>
</dbReference>
<comment type="caution">
    <text evidence="1">The sequence shown here is derived from an EMBL/GenBank/DDBJ whole genome shotgun (WGS) entry which is preliminary data.</text>
</comment>
<organism evidence="1 2">
    <name type="scientific">Spirosoma soli</name>
    <dbReference type="NCBI Taxonomy" id="1770529"/>
    <lineage>
        <taxon>Bacteria</taxon>
        <taxon>Pseudomonadati</taxon>
        <taxon>Bacteroidota</taxon>
        <taxon>Cytophagia</taxon>
        <taxon>Cytophagales</taxon>
        <taxon>Cytophagaceae</taxon>
        <taxon>Spirosoma</taxon>
    </lineage>
</organism>
<evidence type="ECO:0008006" key="3">
    <source>
        <dbReference type="Google" id="ProtNLM"/>
    </source>
</evidence>
<evidence type="ECO:0000313" key="1">
    <source>
        <dbReference type="EMBL" id="MFD2574682.1"/>
    </source>
</evidence>
<sequence>MNTIHRKFDELLIEIYKTNFEKAELKLNKFKEDFLSIIESDIELTQRVNLLLIETYKSQNRLHSALELSTTVLHQLSPSNHKYLVVSLIISELLISLNKIDELNDFIEKCLLKNNGLVVIDPISSIKILTLYKSSNNDFLIRFQDVINQIEQQLEISIDRSNVYQSLKDVNEKITKDGHKLTEILAVSGNSTMIENVKAFESFLKTNPIKTYQQEASNFLEFLHSGNY</sequence>
<gene>
    <name evidence="1" type="ORF">ACFSUS_28900</name>
</gene>
<protein>
    <recommendedName>
        <fullName evidence="3">Tetratricopeptide repeat protein</fullName>
    </recommendedName>
</protein>
<keyword evidence="2" id="KW-1185">Reference proteome</keyword>
<reference evidence="2" key="1">
    <citation type="journal article" date="2019" name="Int. J. Syst. Evol. Microbiol.">
        <title>The Global Catalogue of Microorganisms (GCM) 10K type strain sequencing project: providing services to taxonomists for standard genome sequencing and annotation.</title>
        <authorList>
            <consortium name="The Broad Institute Genomics Platform"/>
            <consortium name="The Broad Institute Genome Sequencing Center for Infectious Disease"/>
            <person name="Wu L."/>
            <person name="Ma J."/>
        </authorList>
    </citation>
    <scope>NUCLEOTIDE SEQUENCE [LARGE SCALE GENOMIC DNA]</scope>
    <source>
        <strain evidence="2">KCTC 42805</strain>
    </source>
</reference>
<dbReference type="Proteomes" id="UP001597469">
    <property type="component" value="Unassembled WGS sequence"/>
</dbReference>
<evidence type="ECO:0000313" key="2">
    <source>
        <dbReference type="Proteomes" id="UP001597469"/>
    </source>
</evidence>
<proteinExistence type="predicted"/>
<dbReference type="RefSeq" id="WP_381528795.1">
    <property type="nucleotide sequence ID" value="NZ_JBHULN010000052.1"/>
</dbReference>
<accession>A0ABW5MEA1</accession>